<dbReference type="SUPFAM" id="SSF52540">
    <property type="entry name" value="P-loop containing nucleoside triphosphate hydrolases"/>
    <property type="match status" value="1"/>
</dbReference>
<dbReference type="Pfam" id="PF00071">
    <property type="entry name" value="Ras"/>
    <property type="match status" value="1"/>
</dbReference>
<dbReference type="InterPro" id="IPR001806">
    <property type="entry name" value="Small_GTPase"/>
</dbReference>
<name>A0A3P7KN14_STRVU</name>
<dbReference type="PROSITE" id="PS51419">
    <property type="entry name" value="RAB"/>
    <property type="match status" value="1"/>
</dbReference>
<protein>
    <submittedName>
        <fullName evidence="1">Uncharacterized protein</fullName>
    </submittedName>
</protein>
<accession>A0A3P7KN14</accession>
<dbReference type="InterPro" id="IPR027417">
    <property type="entry name" value="P-loop_NTPase"/>
</dbReference>
<gene>
    <name evidence="1" type="ORF">SVUK_LOCUS7053</name>
</gene>
<dbReference type="Gene3D" id="3.40.50.300">
    <property type="entry name" value="P-loop containing nucleotide triphosphate hydrolases"/>
    <property type="match status" value="1"/>
</dbReference>
<keyword evidence="2" id="KW-1185">Reference proteome</keyword>
<evidence type="ECO:0000313" key="2">
    <source>
        <dbReference type="Proteomes" id="UP000270094"/>
    </source>
</evidence>
<dbReference type="PRINTS" id="PR00449">
    <property type="entry name" value="RASTRNSFRMNG"/>
</dbReference>
<dbReference type="OrthoDB" id="9989112at2759"/>
<dbReference type="EMBL" id="UYYB01023473">
    <property type="protein sequence ID" value="VDM72055.1"/>
    <property type="molecule type" value="Genomic_DNA"/>
</dbReference>
<sequence>MLISAKPGSFDSCKEWLRDLREQSENVSVLLIGNKSDLRNLREVPSDIARRFSEENDLTFIETSALDNSNVEKAFTLVLTKIYRSGMANIHKNEDKVLQLSANASQASQAVPKNGCCRSG</sequence>
<proteinExistence type="predicted"/>
<dbReference type="AlphaFoldDB" id="A0A3P7KN14"/>
<organism evidence="1 2">
    <name type="scientific">Strongylus vulgaris</name>
    <name type="common">Blood worm</name>
    <dbReference type="NCBI Taxonomy" id="40348"/>
    <lineage>
        <taxon>Eukaryota</taxon>
        <taxon>Metazoa</taxon>
        <taxon>Ecdysozoa</taxon>
        <taxon>Nematoda</taxon>
        <taxon>Chromadorea</taxon>
        <taxon>Rhabditida</taxon>
        <taxon>Rhabditina</taxon>
        <taxon>Rhabditomorpha</taxon>
        <taxon>Strongyloidea</taxon>
        <taxon>Strongylidae</taxon>
        <taxon>Strongylus</taxon>
    </lineage>
</organism>
<dbReference type="GO" id="GO:0003924">
    <property type="term" value="F:GTPase activity"/>
    <property type="evidence" value="ECO:0007669"/>
    <property type="project" value="InterPro"/>
</dbReference>
<evidence type="ECO:0000313" key="1">
    <source>
        <dbReference type="EMBL" id="VDM72055.1"/>
    </source>
</evidence>
<dbReference type="SMART" id="SM00175">
    <property type="entry name" value="RAB"/>
    <property type="match status" value="1"/>
</dbReference>
<dbReference type="InterPro" id="IPR050209">
    <property type="entry name" value="Rab_GTPases_membrane_traffic"/>
</dbReference>
<reference evidence="1 2" key="1">
    <citation type="submission" date="2018-11" db="EMBL/GenBank/DDBJ databases">
        <authorList>
            <consortium name="Pathogen Informatics"/>
        </authorList>
    </citation>
    <scope>NUCLEOTIDE SEQUENCE [LARGE SCALE GENOMIC DNA]</scope>
</reference>
<dbReference type="GO" id="GO:0005525">
    <property type="term" value="F:GTP binding"/>
    <property type="evidence" value="ECO:0007669"/>
    <property type="project" value="InterPro"/>
</dbReference>
<dbReference type="PANTHER" id="PTHR47979">
    <property type="entry name" value="DRAB11-RELATED"/>
    <property type="match status" value="1"/>
</dbReference>
<dbReference type="Proteomes" id="UP000270094">
    <property type="component" value="Unassembled WGS sequence"/>
</dbReference>